<protein>
    <submittedName>
        <fullName evidence="1">Uncharacterized protein</fullName>
    </submittedName>
</protein>
<organism evidence="1 2">
    <name type="scientific">Actinophytocola algeriensis</name>
    <dbReference type="NCBI Taxonomy" id="1768010"/>
    <lineage>
        <taxon>Bacteria</taxon>
        <taxon>Bacillati</taxon>
        <taxon>Actinomycetota</taxon>
        <taxon>Actinomycetes</taxon>
        <taxon>Pseudonocardiales</taxon>
        <taxon>Pseudonocardiaceae</taxon>
    </lineage>
</organism>
<dbReference type="RefSeq" id="WP_184810316.1">
    <property type="nucleotide sequence ID" value="NZ_JACHJQ010000002.1"/>
</dbReference>
<keyword evidence="2" id="KW-1185">Reference proteome</keyword>
<reference evidence="1 2" key="1">
    <citation type="submission" date="2020-08" db="EMBL/GenBank/DDBJ databases">
        <title>Genomic Encyclopedia of Type Strains, Phase III (KMG-III): the genomes of soil and plant-associated and newly described type strains.</title>
        <authorList>
            <person name="Whitman W."/>
        </authorList>
    </citation>
    <scope>NUCLEOTIDE SEQUENCE [LARGE SCALE GENOMIC DNA]</scope>
    <source>
        <strain evidence="1 2">CECT 8960</strain>
    </source>
</reference>
<evidence type="ECO:0000313" key="2">
    <source>
        <dbReference type="Proteomes" id="UP000520767"/>
    </source>
</evidence>
<evidence type="ECO:0000313" key="1">
    <source>
        <dbReference type="EMBL" id="MBB4906211.1"/>
    </source>
</evidence>
<proteinExistence type="predicted"/>
<dbReference type="Proteomes" id="UP000520767">
    <property type="component" value="Unassembled WGS sequence"/>
</dbReference>
<accession>A0A7W7VDI5</accession>
<gene>
    <name evidence="1" type="ORF">FHR82_002428</name>
</gene>
<sequence length="85" mass="9328">MAVVPPFPGAIITYHDPTRPQAAPFQRAVAMAGADLVDPQDRTRWAPVMHPDGTRSLVQLDWIVDVTSTVSPPSRQGQPSGRRQR</sequence>
<dbReference type="AlphaFoldDB" id="A0A7W7VDI5"/>
<dbReference type="EMBL" id="JACHJQ010000002">
    <property type="protein sequence ID" value="MBB4906211.1"/>
    <property type="molecule type" value="Genomic_DNA"/>
</dbReference>
<name>A0A7W7VDI5_9PSEU</name>
<comment type="caution">
    <text evidence="1">The sequence shown here is derived from an EMBL/GenBank/DDBJ whole genome shotgun (WGS) entry which is preliminary data.</text>
</comment>